<dbReference type="EMBL" id="JANHOG010002189">
    <property type="protein sequence ID" value="KAJ3526144.1"/>
    <property type="molecule type" value="Genomic_DNA"/>
</dbReference>
<proteinExistence type="predicted"/>
<sequence>MPADPSPLMKPLDRFGLGLQDSLDQSAVPGLIQPFEDGYSSQPGSPMDIPLVGLSQWGYPAPAMLTSDLPAPCDSYFDPAVIFSPHVF</sequence>
<organism evidence="1 2">
    <name type="scientific">Phlebia brevispora</name>
    <dbReference type="NCBI Taxonomy" id="194682"/>
    <lineage>
        <taxon>Eukaryota</taxon>
        <taxon>Fungi</taxon>
        <taxon>Dikarya</taxon>
        <taxon>Basidiomycota</taxon>
        <taxon>Agaricomycotina</taxon>
        <taxon>Agaricomycetes</taxon>
        <taxon>Polyporales</taxon>
        <taxon>Meruliaceae</taxon>
        <taxon>Phlebia</taxon>
    </lineage>
</organism>
<name>A0ACC1RUT1_9APHY</name>
<evidence type="ECO:0000313" key="2">
    <source>
        <dbReference type="Proteomes" id="UP001148662"/>
    </source>
</evidence>
<reference evidence="1" key="1">
    <citation type="submission" date="2022-07" db="EMBL/GenBank/DDBJ databases">
        <title>Genome Sequence of Phlebia brevispora.</title>
        <authorList>
            <person name="Buettner E."/>
        </authorList>
    </citation>
    <scope>NUCLEOTIDE SEQUENCE</scope>
    <source>
        <strain evidence="1">MPL23</strain>
    </source>
</reference>
<comment type="caution">
    <text evidence="1">The sequence shown here is derived from an EMBL/GenBank/DDBJ whole genome shotgun (WGS) entry which is preliminary data.</text>
</comment>
<evidence type="ECO:0000313" key="1">
    <source>
        <dbReference type="EMBL" id="KAJ3526144.1"/>
    </source>
</evidence>
<accession>A0ACC1RUT1</accession>
<protein>
    <submittedName>
        <fullName evidence="1">Uncharacterized protein</fullName>
    </submittedName>
</protein>
<gene>
    <name evidence="1" type="ORF">NM688_g8295</name>
</gene>
<dbReference type="Proteomes" id="UP001148662">
    <property type="component" value="Unassembled WGS sequence"/>
</dbReference>
<keyword evidence="2" id="KW-1185">Reference proteome</keyword>